<feature type="region of interest" description="Disordered" evidence="5">
    <location>
        <begin position="516"/>
        <end position="565"/>
    </location>
</feature>
<reference evidence="7 8" key="1">
    <citation type="journal article" date="2018" name="Sci. Data">
        <title>The draft genome sequence of cork oak.</title>
        <authorList>
            <person name="Ramos A.M."/>
            <person name="Usie A."/>
            <person name="Barbosa P."/>
            <person name="Barros P.M."/>
            <person name="Capote T."/>
            <person name="Chaves I."/>
            <person name="Simoes F."/>
            <person name="Abreu I."/>
            <person name="Carrasquinho I."/>
            <person name="Faro C."/>
            <person name="Guimaraes J.B."/>
            <person name="Mendonca D."/>
            <person name="Nobrega F."/>
            <person name="Rodrigues L."/>
            <person name="Saibo N.J.M."/>
            <person name="Varela M.C."/>
            <person name="Egas C."/>
            <person name="Matos J."/>
            <person name="Miguel C.M."/>
            <person name="Oliveira M.M."/>
            <person name="Ricardo C.P."/>
            <person name="Goncalves S."/>
        </authorList>
    </citation>
    <scope>NUCLEOTIDE SEQUENCE [LARGE SCALE GENOMIC DNA]</scope>
    <source>
        <strain evidence="8">cv. HL8</strain>
    </source>
</reference>
<dbReference type="Proteomes" id="UP000237347">
    <property type="component" value="Unassembled WGS sequence"/>
</dbReference>
<keyword evidence="8" id="KW-1185">Reference proteome</keyword>
<name>A0AAW0M066_QUESU</name>
<keyword evidence="2 4" id="KW-0863">Zinc-finger</keyword>
<protein>
    <submittedName>
        <fullName evidence="7">E4 sumo-protein ligase pial2</fullName>
    </submittedName>
</protein>
<evidence type="ECO:0000256" key="3">
    <source>
        <dbReference type="ARBA" id="ARBA00022833"/>
    </source>
</evidence>
<dbReference type="GO" id="GO:0000785">
    <property type="term" value="C:chromatin"/>
    <property type="evidence" value="ECO:0007669"/>
    <property type="project" value="TreeGrafter"/>
</dbReference>
<evidence type="ECO:0000256" key="1">
    <source>
        <dbReference type="ARBA" id="ARBA00022723"/>
    </source>
</evidence>
<sequence length="1031" mass="113485">MTSGPQSEPRLTSSFLVDKVADALHSGHLTDPSELSDLCFSLARGIDHAIANKEVLLKAKDLPVLVKQVYKCISDCSLQAAAMTLMISVKNACMIGWFQIEDIVDLLTLAEEVSKIYLYYFLIGKNFSNTEDINIEPSYALPVFQKSFLAQLNDFLSLADSKFYPRIKMGHILDSLEVKAGYRTIFSDFHILKSMLVPMQNQIGLFVAQMDKMDTSSCIMTPPQAKYVWFIFSILLQRMNLIRIFLVFCSFLLNGQGVQGRINISMDTGPQLPTNITAMLKYGINLFQAVGQFNGNYLIVIAFMHVMSSTSDMPVLQDYAQPVLASLDSVLFDLNSHKRIKTPVKGHLCKHYQCFDYNNFMEMNSRRPSWHCPHCNQSILQEVAENVVDVIISADGSWMAVLENEDHTEQTDHETQSCQQERPQQSDSDGISYVPAEVYDLTMEGNNAGNAMRKSESMNREHFMDNPPCSSVSGNLEHSEVNASDRVNQNGSIQIEEHSFCCPMSHTVHDNLSRTTIPDSQLLPSGSNGVLTAPSNKQNDRRGQSRTRDDEPFERSIRRRRRQSRSHLVNILAKTTVNEDGNVTTNITEQHMPLQECDLPLSNSAAPHVSVGCPSTWAGHVTDGNPQLSCTLAVSPVATDVVSPLLNQQSVHVHGFPVPLSSPQSQLLRPSNLQSWQFGFGSPVVNNECGRFPSMAINVGGTSTSTSTPTSTQGLTAQGQVPTSFEQRALNSLTPSGTISFNYQSTPFMVPNMSGYYAFCGGNDRDKQLLRPLVNSIPVSDMASSFMQNHSFTQNWNVDRNHYISGQAVQQAGSFPAQGLGAHHISSISSFGHQNPHQSRAPCLRMTSAMTQPQNIVHPSIHEQAVQFQQGGVNNTQTQLRAAAPPMAQMSRTAPFVPVQLQPSRTGSSLSHLMASGRFRTANEQRGRVDETTQPVLCGDSSTTVASVDNWQPSGRMRGSLRGDAYAAALRQFMLSSTQCAQVSQTSSGLMTTPHGPLPMHDLVPSSINAQINPPVQTHLRPGGATSWSSS</sequence>
<keyword evidence="3" id="KW-0862">Zinc</keyword>
<keyword evidence="7" id="KW-0436">Ligase</keyword>
<dbReference type="AlphaFoldDB" id="A0AAW0M066"/>
<feature type="region of interest" description="Disordered" evidence="5">
    <location>
        <begin position="406"/>
        <end position="431"/>
    </location>
</feature>
<feature type="compositionally biased region" description="Basic and acidic residues" evidence="5">
    <location>
        <begin position="406"/>
        <end position="415"/>
    </location>
</feature>
<feature type="compositionally biased region" description="Polar residues" evidence="5">
    <location>
        <begin position="516"/>
        <end position="537"/>
    </location>
</feature>
<evidence type="ECO:0000259" key="6">
    <source>
        <dbReference type="PROSITE" id="PS51044"/>
    </source>
</evidence>
<evidence type="ECO:0000256" key="4">
    <source>
        <dbReference type="PROSITE-ProRule" id="PRU00452"/>
    </source>
</evidence>
<organism evidence="7 8">
    <name type="scientific">Quercus suber</name>
    <name type="common">Cork oak</name>
    <dbReference type="NCBI Taxonomy" id="58331"/>
    <lineage>
        <taxon>Eukaryota</taxon>
        <taxon>Viridiplantae</taxon>
        <taxon>Streptophyta</taxon>
        <taxon>Embryophyta</taxon>
        <taxon>Tracheophyta</taxon>
        <taxon>Spermatophyta</taxon>
        <taxon>Magnoliopsida</taxon>
        <taxon>eudicotyledons</taxon>
        <taxon>Gunneridae</taxon>
        <taxon>Pentapetalae</taxon>
        <taxon>rosids</taxon>
        <taxon>fabids</taxon>
        <taxon>Fagales</taxon>
        <taxon>Fagaceae</taxon>
        <taxon>Quercus</taxon>
    </lineage>
</organism>
<dbReference type="InterPro" id="IPR004181">
    <property type="entry name" value="Znf_MIZ"/>
</dbReference>
<keyword evidence="1" id="KW-0479">Metal-binding</keyword>
<feature type="domain" description="SP-RING-type" evidence="6">
    <location>
        <begin position="309"/>
        <end position="407"/>
    </location>
</feature>
<gene>
    <name evidence="7" type="primary">PIAL2</name>
    <name evidence="7" type="ORF">CFP56_025024</name>
</gene>
<dbReference type="InterPro" id="IPR013083">
    <property type="entry name" value="Znf_RING/FYVE/PHD"/>
</dbReference>
<dbReference type="GO" id="GO:0016874">
    <property type="term" value="F:ligase activity"/>
    <property type="evidence" value="ECO:0007669"/>
    <property type="project" value="UniProtKB-KW"/>
</dbReference>
<dbReference type="Gene3D" id="3.30.40.10">
    <property type="entry name" value="Zinc/RING finger domain, C3HC4 (zinc finger)"/>
    <property type="match status" value="1"/>
</dbReference>
<accession>A0AAW0M066</accession>
<evidence type="ECO:0000313" key="8">
    <source>
        <dbReference type="Proteomes" id="UP000237347"/>
    </source>
</evidence>
<dbReference type="Pfam" id="PF02891">
    <property type="entry name" value="zf-MIZ"/>
    <property type="match status" value="1"/>
</dbReference>
<dbReference type="GO" id="GO:0008270">
    <property type="term" value="F:zinc ion binding"/>
    <property type="evidence" value="ECO:0007669"/>
    <property type="project" value="UniProtKB-KW"/>
</dbReference>
<proteinExistence type="predicted"/>
<dbReference type="PROSITE" id="PS51044">
    <property type="entry name" value="ZF_SP_RING"/>
    <property type="match status" value="1"/>
</dbReference>
<dbReference type="CDD" id="cd16650">
    <property type="entry name" value="SP-RING_PIAS-like"/>
    <property type="match status" value="1"/>
</dbReference>
<dbReference type="PANTHER" id="PTHR10782">
    <property type="entry name" value="ZINC FINGER MIZ DOMAIN-CONTAINING PROTEIN"/>
    <property type="match status" value="1"/>
</dbReference>
<dbReference type="GO" id="GO:0016925">
    <property type="term" value="P:protein sumoylation"/>
    <property type="evidence" value="ECO:0007669"/>
    <property type="project" value="UniProtKB-ARBA"/>
</dbReference>
<dbReference type="GO" id="GO:0061665">
    <property type="term" value="F:SUMO ligase activity"/>
    <property type="evidence" value="ECO:0007669"/>
    <property type="project" value="TreeGrafter"/>
</dbReference>
<dbReference type="PANTHER" id="PTHR10782:SF4">
    <property type="entry name" value="TONALLI, ISOFORM E"/>
    <property type="match status" value="1"/>
</dbReference>
<feature type="compositionally biased region" description="Polar residues" evidence="5">
    <location>
        <begin position="416"/>
        <end position="429"/>
    </location>
</feature>
<evidence type="ECO:0000256" key="2">
    <source>
        <dbReference type="ARBA" id="ARBA00022771"/>
    </source>
</evidence>
<evidence type="ECO:0000313" key="7">
    <source>
        <dbReference type="EMBL" id="KAK7856116.1"/>
    </source>
</evidence>
<feature type="compositionally biased region" description="Basic and acidic residues" evidence="5">
    <location>
        <begin position="538"/>
        <end position="556"/>
    </location>
</feature>
<comment type="caution">
    <text evidence="7">The sequence shown here is derived from an EMBL/GenBank/DDBJ whole genome shotgun (WGS) entry which is preliminary data.</text>
</comment>
<evidence type="ECO:0000256" key="5">
    <source>
        <dbReference type="SAM" id="MobiDB-lite"/>
    </source>
</evidence>
<dbReference type="EMBL" id="PKMF04000039">
    <property type="protein sequence ID" value="KAK7856116.1"/>
    <property type="molecule type" value="Genomic_DNA"/>
</dbReference>